<keyword evidence="1" id="KW-1133">Transmembrane helix</keyword>
<proteinExistence type="predicted"/>
<organism evidence="2 3">
    <name type="scientific">Candidatus Yonathbacteria bacterium RIFCSPHIGHO2_02_FULL_44_14</name>
    <dbReference type="NCBI Taxonomy" id="1802724"/>
    <lineage>
        <taxon>Bacteria</taxon>
        <taxon>Candidatus Yonathiibacteriota</taxon>
    </lineage>
</organism>
<protein>
    <recommendedName>
        <fullName evidence="4">Type II secretion system protein</fullName>
    </recommendedName>
</protein>
<evidence type="ECO:0008006" key="4">
    <source>
        <dbReference type="Google" id="ProtNLM"/>
    </source>
</evidence>
<evidence type="ECO:0000313" key="2">
    <source>
        <dbReference type="EMBL" id="OHA81064.1"/>
    </source>
</evidence>
<comment type="caution">
    <text evidence="2">The sequence shown here is derived from an EMBL/GenBank/DDBJ whole genome shotgun (WGS) entry which is preliminary data.</text>
</comment>
<evidence type="ECO:0000256" key="1">
    <source>
        <dbReference type="SAM" id="Phobius"/>
    </source>
</evidence>
<name>A0A1G2S7H0_9BACT</name>
<dbReference type="EMBL" id="MHUT01000011">
    <property type="protein sequence ID" value="OHA81064.1"/>
    <property type="molecule type" value="Genomic_DNA"/>
</dbReference>
<evidence type="ECO:0000313" key="3">
    <source>
        <dbReference type="Proteomes" id="UP000179118"/>
    </source>
</evidence>
<feature type="transmembrane region" description="Helical" evidence="1">
    <location>
        <begin position="20"/>
        <end position="41"/>
    </location>
</feature>
<sequence>MKIFSPKNKVCQRGMSLLELLLYIAILSGLMVIISDAFISLSKGRGQAEARSEVNSAIRFAIERIKQDVKNASAVSAPTLGTPSSSLSVTVSGVPVVYDVLGGALRRIENGVVATTTGNSVLVEVPTFTRLENYNSLLDATTTSMQVAMTMRYNSLSTDWSYSDSLRTTITFR</sequence>
<keyword evidence="1" id="KW-0812">Transmembrane</keyword>
<accession>A0A1G2S7H0</accession>
<dbReference type="Proteomes" id="UP000179118">
    <property type="component" value="Unassembled WGS sequence"/>
</dbReference>
<gene>
    <name evidence="2" type="ORF">A3D51_01790</name>
</gene>
<keyword evidence="1" id="KW-0472">Membrane</keyword>
<reference evidence="2 3" key="1">
    <citation type="journal article" date="2016" name="Nat. Commun.">
        <title>Thousands of microbial genomes shed light on interconnected biogeochemical processes in an aquifer system.</title>
        <authorList>
            <person name="Anantharaman K."/>
            <person name="Brown C.T."/>
            <person name="Hug L.A."/>
            <person name="Sharon I."/>
            <person name="Castelle C.J."/>
            <person name="Probst A.J."/>
            <person name="Thomas B.C."/>
            <person name="Singh A."/>
            <person name="Wilkins M.J."/>
            <person name="Karaoz U."/>
            <person name="Brodie E.L."/>
            <person name="Williams K.H."/>
            <person name="Hubbard S.S."/>
            <person name="Banfield J.F."/>
        </authorList>
    </citation>
    <scope>NUCLEOTIDE SEQUENCE [LARGE SCALE GENOMIC DNA]</scope>
</reference>
<dbReference type="AlphaFoldDB" id="A0A1G2S7H0"/>